<reference evidence="2 3" key="1">
    <citation type="submission" date="2014-05" db="EMBL/GenBank/DDBJ databases">
        <title>Draft genome sequence of a rare smut relative, Tilletiaria anomala UBC 951.</title>
        <authorList>
            <consortium name="DOE Joint Genome Institute"/>
            <person name="Toome M."/>
            <person name="Kuo A."/>
            <person name="Henrissat B."/>
            <person name="Lipzen A."/>
            <person name="Tritt A."/>
            <person name="Yoshinaga Y."/>
            <person name="Zane M."/>
            <person name="Barry K."/>
            <person name="Grigoriev I.V."/>
            <person name="Spatafora J.W."/>
            <person name="Aimea M.C."/>
        </authorList>
    </citation>
    <scope>NUCLEOTIDE SEQUENCE [LARGE SCALE GENOMIC DNA]</scope>
    <source>
        <strain evidence="2 3">UBC 951</strain>
    </source>
</reference>
<dbReference type="Pfam" id="PF02566">
    <property type="entry name" value="OsmC"/>
    <property type="match status" value="1"/>
</dbReference>
<dbReference type="OrthoDB" id="60422at2759"/>
<accession>A0A066W738</accession>
<name>A0A066W738_TILAU</name>
<dbReference type="InterPro" id="IPR019953">
    <property type="entry name" value="OHR"/>
</dbReference>
<dbReference type="PANTHER" id="PTHR33797:SF2">
    <property type="entry name" value="ORGANIC HYDROPEROXIDE RESISTANCE PROTEIN-LIKE"/>
    <property type="match status" value="1"/>
</dbReference>
<dbReference type="AlphaFoldDB" id="A0A066W738"/>
<dbReference type="GeneID" id="25264329"/>
<dbReference type="InterPro" id="IPR036102">
    <property type="entry name" value="OsmC/Ohrsf"/>
</dbReference>
<sequence length="180" mass="19008">MFALASRAATTAVYQPFALRAAAPHRVGLQRGSVRSLATLKKVMYTAHASASGAGRNGKTECEENGLSLQLAMPKSLGGTGMGANPEQLFSMGYAACFLSALHLVARNAKAQLPEDLSVRADVHLGQPDNGKPFGLAVDLVVDTKSGSKDEQLKELVSKAHEVCPYSNATRNNITVNLKV</sequence>
<dbReference type="Proteomes" id="UP000027361">
    <property type="component" value="Unassembled WGS sequence"/>
</dbReference>
<dbReference type="GO" id="GO:0006979">
    <property type="term" value="P:response to oxidative stress"/>
    <property type="evidence" value="ECO:0007669"/>
    <property type="project" value="InterPro"/>
</dbReference>
<evidence type="ECO:0000256" key="1">
    <source>
        <dbReference type="ARBA" id="ARBA00007378"/>
    </source>
</evidence>
<dbReference type="Gene3D" id="3.30.300.20">
    <property type="match status" value="1"/>
</dbReference>
<dbReference type="PANTHER" id="PTHR33797">
    <property type="entry name" value="ORGANIC HYDROPEROXIDE RESISTANCE PROTEIN-LIKE"/>
    <property type="match status" value="1"/>
</dbReference>
<evidence type="ECO:0000313" key="3">
    <source>
        <dbReference type="Proteomes" id="UP000027361"/>
    </source>
</evidence>
<comment type="similarity">
    <text evidence="1">Belongs to the OsmC/Ohr family.</text>
</comment>
<dbReference type="Gene3D" id="2.20.25.10">
    <property type="match status" value="1"/>
</dbReference>
<keyword evidence="3" id="KW-1185">Reference proteome</keyword>
<dbReference type="HOGENOM" id="CLU_106355_0_0_1"/>
<dbReference type="OMA" id="SACFSNA"/>
<evidence type="ECO:0000313" key="2">
    <source>
        <dbReference type="EMBL" id="KDN46610.1"/>
    </source>
</evidence>
<dbReference type="EMBL" id="JMSN01000034">
    <property type="protein sequence ID" value="KDN46610.1"/>
    <property type="molecule type" value="Genomic_DNA"/>
</dbReference>
<dbReference type="SUPFAM" id="SSF82784">
    <property type="entry name" value="OsmC-like"/>
    <property type="match status" value="1"/>
</dbReference>
<comment type="caution">
    <text evidence="2">The sequence shown here is derived from an EMBL/GenBank/DDBJ whole genome shotgun (WGS) entry which is preliminary data.</text>
</comment>
<dbReference type="InterPro" id="IPR003718">
    <property type="entry name" value="OsmC/Ohr_fam"/>
</dbReference>
<protein>
    <submittedName>
        <fullName evidence="2">OsmC-like protein</fullName>
    </submittedName>
</protein>
<dbReference type="NCBIfam" id="TIGR03561">
    <property type="entry name" value="organ_hyd_perox"/>
    <property type="match status" value="1"/>
</dbReference>
<proteinExistence type="inferred from homology"/>
<dbReference type="InParanoid" id="A0A066W738"/>
<organism evidence="2 3">
    <name type="scientific">Tilletiaria anomala (strain ATCC 24038 / CBS 436.72 / UBC 951)</name>
    <dbReference type="NCBI Taxonomy" id="1037660"/>
    <lineage>
        <taxon>Eukaryota</taxon>
        <taxon>Fungi</taxon>
        <taxon>Dikarya</taxon>
        <taxon>Basidiomycota</taxon>
        <taxon>Ustilaginomycotina</taxon>
        <taxon>Exobasidiomycetes</taxon>
        <taxon>Georgefischeriales</taxon>
        <taxon>Tilletiariaceae</taxon>
        <taxon>Tilletiaria</taxon>
    </lineage>
</organism>
<dbReference type="RefSeq" id="XP_013243589.1">
    <property type="nucleotide sequence ID" value="XM_013388135.1"/>
</dbReference>
<gene>
    <name evidence="2" type="ORF">K437DRAFT_256115</name>
</gene>
<dbReference type="InterPro" id="IPR015946">
    <property type="entry name" value="KH_dom-like_a/b"/>
</dbReference>